<dbReference type="InterPro" id="IPR029062">
    <property type="entry name" value="Class_I_gatase-like"/>
</dbReference>
<protein>
    <submittedName>
        <fullName evidence="5">Peptidase</fullName>
    </submittedName>
</protein>
<organism evidence="5 6">
    <name type="scientific">Aquimarina algiphila</name>
    <dbReference type="NCBI Taxonomy" id="2047982"/>
    <lineage>
        <taxon>Bacteria</taxon>
        <taxon>Pseudomonadati</taxon>
        <taxon>Bacteroidota</taxon>
        <taxon>Flavobacteriia</taxon>
        <taxon>Flavobacteriales</taxon>
        <taxon>Flavobacteriaceae</taxon>
        <taxon>Aquimarina</taxon>
    </lineage>
</organism>
<dbReference type="SUPFAM" id="SSF52317">
    <property type="entry name" value="Class I glutamine amidotransferase-like"/>
    <property type="match status" value="1"/>
</dbReference>
<dbReference type="OrthoDB" id="9792284at2"/>
<dbReference type="Gene3D" id="3.10.450.50">
    <property type="match status" value="1"/>
</dbReference>
<keyword evidence="6" id="KW-1185">Reference proteome</keyword>
<dbReference type="GO" id="GO:0019172">
    <property type="term" value="F:glyoxalase III activity"/>
    <property type="evidence" value="ECO:0007669"/>
    <property type="project" value="TreeGrafter"/>
</dbReference>
<dbReference type="GO" id="GO:0005737">
    <property type="term" value="C:cytoplasm"/>
    <property type="evidence" value="ECO:0007669"/>
    <property type="project" value="TreeGrafter"/>
</dbReference>
<feature type="domain" description="DJ-1/PfpI" evidence="4">
    <location>
        <begin position="171"/>
        <end position="366"/>
    </location>
</feature>
<evidence type="ECO:0000256" key="3">
    <source>
        <dbReference type="ARBA" id="ARBA00038493"/>
    </source>
</evidence>
<name>A0A554VHB4_9FLAO</name>
<dbReference type="SUPFAM" id="SSF54427">
    <property type="entry name" value="NTF2-like"/>
    <property type="match status" value="1"/>
</dbReference>
<comment type="similarity">
    <text evidence="3">Belongs to the peptidase C56 family. HSP31-like subfamily.</text>
</comment>
<dbReference type="Pfam" id="PF12893">
    <property type="entry name" value="Lumazine_bd_2"/>
    <property type="match status" value="1"/>
</dbReference>
<dbReference type="RefSeq" id="WP_109437999.1">
    <property type="nucleotide sequence ID" value="NZ_CANLFO010000002.1"/>
</dbReference>
<evidence type="ECO:0000313" key="6">
    <source>
        <dbReference type="Proteomes" id="UP000318833"/>
    </source>
</evidence>
<dbReference type="InterPro" id="IPR032710">
    <property type="entry name" value="NTF2-like_dom_sf"/>
</dbReference>
<dbReference type="EMBL" id="VLNR01000040">
    <property type="protein sequence ID" value="TSE06825.1"/>
    <property type="molecule type" value="Genomic_DNA"/>
</dbReference>
<dbReference type="Pfam" id="PF01965">
    <property type="entry name" value="DJ-1_PfpI"/>
    <property type="match status" value="1"/>
</dbReference>
<dbReference type="PANTHER" id="PTHR48094:SF11">
    <property type="entry name" value="GLUTATHIONE-INDEPENDENT GLYOXALASE HSP31-RELATED"/>
    <property type="match status" value="1"/>
</dbReference>
<dbReference type="Proteomes" id="UP000318833">
    <property type="component" value="Unassembled WGS sequence"/>
</dbReference>
<comment type="caution">
    <text evidence="5">The sequence shown here is derived from an EMBL/GenBank/DDBJ whole genome shotgun (WGS) entry which is preliminary data.</text>
</comment>
<dbReference type="InterPro" id="IPR002818">
    <property type="entry name" value="DJ-1/PfpI"/>
</dbReference>
<sequence>MKNLFCTIACIAFFGTTQAQSEEKLIADALTHYIEGTSYRRPEQISKAFYKDAKLYLNNKNDELWVVPSSEYISWYEKGEQNKFSGRTGRILNIDRENDIAVAKVEILIPERELRLTDLFLMKKLEGSWVIMSKSASKRTFDKNNADHILFIVSNAHFYGNSKLNTGNSFSEIVNAYHTFQKAGYTIDFVSPEGGAIPLAYINTSDQLQKEYLYNNDFMAALENTKKPVQIDAKNYKAVYYVGGGSAMYGVPENKNIQEIAMEIYEQHNGIISSVCHGTAGIVNLKTKDGKYLVQGKRVNGYPDGYENPNKEYYKQFPFFIQKTIEKRGGTFKFSPRNTPHIEVDGNLITGQNHLSSEIVAQKIIEVLSSRDIK</sequence>
<dbReference type="PANTHER" id="PTHR48094">
    <property type="entry name" value="PROTEIN/NUCLEIC ACID DEGLYCASE DJ-1-RELATED"/>
    <property type="match status" value="1"/>
</dbReference>
<dbReference type="CDD" id="cd03141">
    <property type="entry name" value="GATase1_Hsp31_like"/>
    <property type="match status" value="1"/>
</dbReference>
<evidence type="ECO:0000256" key="2">
    <source>
        <dbReference type="ARBA" id="ARBA00023239"/>
    </source>
</evidence>
<dbReference type="GO" id="GO:0019243">
    <property type="term" value="P:methylglyoxal catabolic process to D-lactate via S-lactoyl-glutathione"/>
    <property type="evidence" value="ECO:0007669"/>
    <property type="project" value="TreeGrafter"/>
</dbReference>
<dbReference type="InterPro" id="IPR050325">
    <property type="entry name" value="Prot/Nucl_acid_deglycase"/>
</dbReference>
<dbReference type="InterPro" id="IPR039437">
    <property type="entry name" value="FrzH/put_lumazine-bd"/>
</dbReference>
<keyword evidence="1" id="KW-0346">Stress response</keyword>
<evidence type="ECO:0000313" key="5">
    <source>
        <dbReference type="EMBL" id="TSE06825.1"/>
    </source>
</evidence>
<keyword evidence="2" id="KW-0456">Lyase</keyword>
<reference evidence="5 6" key="1">
    <citation type="submission" date="2019-07" db="EMBL/GenBank/DDBJ databases">
        <title>The draft genome sequence of Aquimarina algiphila M91.</title>
        <authorList>
            <person name="Meng X."/>
        </authorList>
    </citation>
    <scope>NUCLEOTIDE SEQUENCE [LARGE SCALE GENOMIC DNA]</scope>
    <source>
        <strain evidence="5 6">M91</strain>
    </source>
</reference>
<evidence type="ECO:0000259" key="4">
    <source>
        <dbReference type="Pfam" id="PF01965"/>
    </source>
</evidence>
<gene>
    <name evidence="5" type="ORF">FOF46_18085</name>
</gene>
<proteinExistence type="inferred from homology"/>
<dbReference type="AlphaFoldDB" id="A0A554VHB4"/>
<dbReference type="Gene3D" id="3.40.50.880">
    <property type="match status" value="1"/>
</dbReference>
<accession>A0A554VHB4</accession>
<evidence type="ECO:0000256" key="1">
    <source>
        <dbReference type="ARBA" id="ARBA00023016"/>
    </source>
</evidence>